<dbReference type="GO" id="GO:0046872">
    <property type="term" value="F:metal ion binding"/>
    <property type="evidence" value="ECO:0007669"/>
    <property type="project" value="UniProtKB-KW"/>
</dbReference>
<keyword evidence="9" id="KW-1185">Reference proteome</keyword>
<protein>
    <recommendedName>
        <fullName evidence="7">NTR domain-containing protein</fullName>
    </recommendedName>
</protein>
<dbReference type="GO" id="GO:0005615">
    <property type="term" value="C:extracellular space"/>
    <property type="evidence" value="ECO:0007669"/>
    <property type="project" value="TreeGrafter"/>
</dbReference>
<comment type="subcellular location">
    <subcellularLocation>
        <location evidence="1">Secreted</location>
    </subcellularLocation>
</comment>
<dbReference type="AlphaFoldDB" id="A0A016TH52"/>
<dbReference type="PANTHER" id="PTHR11844:SF25">
    <property type="entry name" value="NTR DOMAIN-CONTAINING PROTEIN"/>
    <property type="match status" value="1"/>
</dbReference>
<feature type="binding site" evidence="4">
    <location>
        <position position="17"/>
    </location>
    <ligand>
        <name>Zn(2+)</name>
        <dbReference type="ChEBI" id="CHEBI:29105"/>
        <note>ligand shared with metalloproteinase partner</note>
    </ligand>
</feature>
<keyword evidence="2" id="KW-0964">Secreted</keyword>
<dbReference type="InterPro" id="IPR001134">
    <property type="entry name" value="Netrin_domain"/>
</dbReference>
<feature type="disulfide bond" evidence="5">
    <location>
        <begin position="19"/>
        <end position="116"/>
    </location>
</feature>
<dbReference type="PANTHER" id="PTHR11844">
    <property type="entry name" value="METALLOPROTEASE INHIBITOR"/>
    <property type="match status" value="1"/>
</dbReference>
<feature type="signal peptide" evidence="6">
    <location>
        <begin position="1"/>
        <end position="16"/>
    </location>
</feature>
<accession>A0A016TH52</accession>
<gene>
    <name evidence="8" type="primary">Acey_s0102.g3434</name>
    <name evidence="8" type="ORF">Y032_0102g3434</name>
</gene>
<dbReference type="InterPro" id="IPR008993">
    <property type="entry name" value="TIMP-like_OB-fold"/>
</dbReference>
<dbReference type="GO" id="GO:0008191">
    <property type="term" value="F:metalloendopeptidase inhibitor activity"/>
    <property type="evidence" value="ECO:0007669"/>
    <property type="project" value="InterPro"/>
</dbReference>
<evidence type="ECO:0000256" key="3">
    <source>
        <dbReference type="ARBA" id="ARBA00023157"/>
    </source>
</evidence>
<evidence type="ECO:0000259" key="7">
    <source>
        <dbReference type="PROSITE" id="PS50189"/>
    </source>
</evidence>
<evidence type="ECO:0000256" key="5">
    <source>
        <dbReference type="PIRSR" id="PIRSR601820-3"/>
    </source>
</evidence>
<dbReference type="STRING" id="53326.A0A016TH52"/>
<feature type="chain" id="PRO_5001488008" description="NTR domain-containing protein" evidence="6">
    <location>
        <begin position="17"/>
        <end position="146"/>
    </location>
</feature>
<organism evidence="8 9">
    <name type="scientific">Ancylostoma ceylanicum</name>
    <dbReference type="NCBI Taxonomy" id="53326"/>
    <lineage>
        <taxon>Eukaryota</taxon>
        <taxon>Metazoa</taxon>
        <taxon>Ecdysozoa</taxon>
        <taxon>Nematoda</taxon>
        <taxon>Chromadorea</taxon>
        <taxon>Rhabditida</taxon>
        <taxon>Rhabditina</taxon>
        <taxon>Rhabditomorpha</taxon>
        <taxon>Strongyloidea</taxon>
        <taxon>Ancylostomatidae</taxon>
        <taxon>Ancylostomatinae</taxon>
        <taxon>Ancylostoma</taxon>
    </lineage>
</organism>
<dbReference type="InterPro" id="IPR001820">
    <property type="entry name" value="TIMP"/>
</dbReference>
<evidence type="ECO:0000256" key="1">
    <source>
        <dbReference type="ARBA" id="ARBA00004613"/>
    </source>
</evidence>
<evidence type="ECO:0000313" key="8">
    <source>
        <dbReference type="EMBL" id="EYC02021.1"/>
    </source>
</evidence>
<dbReference type="SUPFAM" id="SSF50242">
    <property type="entry name" value="TIMP-like"/>
    <property type="match status" value="1"/>
</dbReference>
<dbReference type="PROSITE" id="PS50189">
    <property type="entry name" value="NTR"/>
    <property type="match status" value="1"/>
</dbReference>
<dbReference type="GO" id="GO:0002020">
    <property type="term" value="F:protease binding"/>
    <property type="evidence" value="ECO:0007669"/>
    <property type="project" value="TreeGrafter"/>
</dbReference>
<dbReference type="GO" id="GO:0051045">
    <property type="term" value="P:negative regulation of membrane protein ectodomain proteolysis"/>
    <property type="evidence" value="ECO:0007669"/>
    <property type="project" value="TreeGrafter"/>
</dbReference>
<feature type="domain" description="NTR" evidence="7">
    <location>
        <begin position="17"/>
        <end position="143"/>
    </location>
</feature>
<evidence type="ECO:0000256" key="4">
    <source>
        <dbReference type="PIRSR" id="PIRSR601820-1"/>
    </source>
</evidence>
<proteinExistence type="predicted"/>
<dbReference type="Proteomes" id="UP000024635">
    <property type="component" value="Unassembled WGS sequence"/>
</dbReference>
<evidence type="ECO:0000256" key="6">
    <source>
        <dbReference type="SAM" id="SignalP"/>
    </source>
</evidence>
<evidence type="ECO:0000256" key="2">
    <source>
        <dbReference type="ARBA" id="ARBA00022525"/>
    </source>
</evidence>
<evidence type="ECO:0000313" key="9">
    <source>
        <dbReference type="Proteomes" id="UP000024635"/>
    </source>
</evidence>
<dbReference type="EMBL" id="JARK01001438">
    <property type="protein sequence ID" value="EYC02021.1"/>
    <property type="molecule type" value="Genomic_DNA"/>
</dbReference>
<dbReference type="GO" id="GO:0031012">
    <property type="term" value="C:extracellular matrix"/>
    <property type="evidence" value="ECO:0007669"/>
    <property type="project" value="TreeGrafter"/>
</dbReference>
<dbReference type="OrthoDB" id="5792739at2759"/>
<sequence length="146" mass="16495">MISVIVFIACITAAHACTCVPPSIEQAYCKKENTIVTWARVLNITGDLQKPEEPWKYTIWHLRTWKGYEKVKDNSTSVLTTSSSYTACGLVGLQEEEEYILAGRMGDNGEISITSCDLALPYRQAYPEDMELLRNLKYETKKCESS</sequence>
<keyword evidence="3 5" id="KW-1015">Disulfide bond</keyword>
<dbReference type="Gene3D" id="2.40.50.120">
    <property type="match status" value="1"/>
</dbReference>
<keyword evidence="4" id="KW-0862">Zinc</keyword>
<comment type="caution">
    <text evidence="8">The sequence shown here is derived from an EMBL/GenBank/DDBJ whole genome shotgun (WGS) entry which is preliminary data.</text>
</comment>
<feature type="disulfide bond" evidence="5">
    <location>
        <begin position="17"/>
        <end position="88"/>
    </location>
</feature>
<dbReference type="Pfam" id="PF00965">
    <property type="entry name" value="TIMP"/>
    <property type="match status" value="1"/>
</dbReference>
<name>A0A016TH52_9BILA</name>
<keyword evidence="4" id="KW-0479">Metal-binding</keyword>
<keyword evidence="6" id="KW-0732">Signal</keyword>
<reference evidence="9" key="1">
    <citation type="journal article" date="2015" name="Nat. Genet.">
        <title>The genome and transcriptome of the zoonotic hookworm Ancylostoma ceylanicum identify infection-specific gene families.</title>
        <authorList>
            <person name="Schwarz E.M."/>
            <person name="Hu Y."/>
            <person name="Antoshechkin I."/>
            <person name="Miller M.M."/>
            <person name="Sternberg P.W."/>
            <person name="Aroian R.V."/>
        </authorList>
    </citation>
    <scope>NUCLEOTIDE SEQUENCE</scope>
    <source>
        <strain evidence="9">HY135</strain>
    </source>
</reference>